<feature type="chain" id="PRO_5039421801" description="DUF732 domain-containing protein" evidence="2">
    <location>
        <begin position="18"/>
        <end position="120"/>
    </location>
</feature>
<sequence>MKRGLTAIAAIALLATAGCSTETSGTASAPRTSQTGTSSASSTTTELTEDSTVSGYHDTCQTVTDLYDTLDQLGGEPTDRRAAVDQMIEEMVSDPEWDDTPESEQREILRGMNAAASGYC</sequence>
<dbReference type="AlphaFoldDB" id="A0A239FKU9"/>
<protein>
    <recommendedName>
        <fullName evidence="5">DUF732 domain-containing protein</fullName>
    </recommendedName>
</protein>
<dbReference type="Proteomes" id="UP000198327">
    <property type="component" value="Unassembled WGS sequence"/>
</dbReference>
<dbReference type="RefSeq" id="WP_089244504.1">
    <property type="nucleotide sequence ID" value="NZ_FZOW01000003.1"/>
</dbReference>
<keyword evidence="2" id="KW-0732">Signal</keyword>
<reference evidence="4" key="1">
    <citation type="submission" date="2017-06" db="EMBL/GenBank/DDBJ databases">
        <authorList>
            <person name="Varghese N."/>
            <person name="Submissions S."/>
        </authorList>
    </citation>
    <scope>NUCLEOTIDE SEQUENCE [LARGE SCALE GENOMIC DNA]</scope>
    <source>
        <strain evidence="4">JCM 23211</strain>
    </source>
</reference>
<evidence type="ECO:0008006" key="5">
    <source>
        <dbReference type="Google" id="ProtNLM"/>
    </source>
</evidence>
<evidence type="ECO:0000313" key="4">
    <source>
        <dbReference type="Proteomes" id="UP000198327"/>
    </source>
</evidence>
<proteinExistence type="predicted"/>
<keyword evidence="4" id="KW-1185">Reference proteome</keyword>
<feature type="signal peptide" evidence="2">
    <location>
        <begin position="1"/>
        <end position="17"/>
    </location>
</feature>
<evidence type="ECO:0000256" key="2">
    <source>
        <dbReference type="SAM" id="SignalP"/>
    </source>
</evidence>
<dbReference type="EMBL" id="FZOW01000003">
    <property type="protein sequence ID" value="SNS57401.1"/>
    <property type="molecule type" value="Genomic_DNA"/>
</dbReference>
<gene>
    <name evidence="3" type="ORF">SAMN05421642_103343</name>
</gene>
<evidence type="ECO:0000313" key="3">
    <source>
        <dbReference type="EMBL" id="SNS57401.1"/>
    </source>
</evidence>
<feature type="region of interest" description="Disordered" evidence="1">
    <location>
        <begin position="19"/>
        <end position="56"/>
    </location>
</feature>
<feature type="compositionally biased region" description="Low complexity" evidence="1">
    <location>
        <begin position="32"/>
        <end position="54"/>
    </location>
</feature>
<name>A0A239FKU9_9NOCA</name>
<feature type="compositionally biased region" description="Polar residues" evidence="1">
    <location>
        <begin position="19"/>
        <end position="31"/>
    </location>
</feature>
<organism evidence="3 4">
    <name type="scientific">Rhodococcoides kyotonense</name>
    <dbReference type="NCBI Taxonomy" id="398843"/>
    <lineage>
        <taxon>Bacteria</taxon>
        <taxon>Bacillati</taxon>
        <taxon>Actinomycetota</taxon>
        <taxon>Actinomycetes</taxon>
        <taxon>Mycobacteriales</taxon>
        <taxon>Nocardiaceae</taxon>
        <taxon>Rhodococcoides</taxon>
    </lineage>
</organism>
<accession>A0A239FKU9</accession>
<evidence type="ECO:0000256" key="1">
    <source>
        <dbReference type="SAM" id="MobiDB-lite"/>
    </source>
</evidence>
<dbReference type="PROSITE" id="PS51257">
    <property type="entry name" value="PROKAR_LIPOPROTEIN"/>
    <property type="match status" value="1"/>
</dbReference>